<gene>
    <name evidence="1" type="ORF">SCLCIDRAFT_1222448</name>
</gene>
<dbReference type="Proteomes" id="UP000053989">
    <property type="component" value="Unassembled WGS sequence"/>
</dbReference>
<proteinExistence type="predicted"/>
<dbReference type="HOGENOM" id="CLU_1741652_0_0_1"/>
<protein>
    <submittedName>
        <fullName evidence="1">Uncharacterized protein</fullName>
    </submittedName>
</protein>
<dbReference type="AlphaFoldDB" id="A0A0C3CZE3"/>
<accession>A0A0C3CZE3</accession>
<keyword evidence="2" id="KW-1185">Reference proteome</keyword>
<reference evidence="2" key="2">
    <citation type="submission" date="2015-01" db="EMBL/GenBank/DDBJ databases">
        <title>Evolutionary Origins and Diversification of the Mycorrhizal Mutualists.</title>
        <authorList>
            <consortium name="DOE Joint Genome Institute"/>
            <consortium name="Mycorrhizal Genomics Consortium"/>
            <person name="Kohler A."/>
            <person name="Kuo A."/>
            <person name="Nagy L.G."/>
            <person name="Floudas D."/>
            <person name="Copeland A."/>
            <person name="Barry K.W."/>
            <person name="Cichocki N."/>
            <person name="Veneault-Fourrey C."/>
            <person name="LaButti K."/>
            <person name="Lindquist E.A."/>
            <person name="Lipzen A."/>
            <person name="Lundell T."/>
            <person name="Morin E."/>
            <person name="Murat C."/>
            <person name="Riley R."/>
            <person name="Ohm R."/>
            <person name="Sun H."/>
            <person name="Tunlid A."/>
            <person name="Henrissat B."/>
            <person name="Grigoriev I.V."/>
            <person name="Hibbett D.S."/>
            <person name="Martin F."/>
        </authorList>
    </citation>
    <scope>NUCLEOTIDE SEQUENCE [LARGE SCALE GENOMIC DNA]</scope>
    <source>
        <strain evidence="2">Foug A</strain>
    </source>
</reference>
<dbReference type="EMBL" id="KN822166">
    <property type="protein sequence ID" value="KIM53925.1"/>
    <property type="molecule type" value="Genomic_DNA"/>
</dbReference>
<organism evidence="1 2">
    <name type="scientific">Scleroderma citrinum Foug A</name>
    <dbReference type="NCBI Taxonomy" id="1036808"/>
    <lineage>
        <taxon>Eukaryota</taxon>
        <taxon>Fungi</taxon>
        <taxon>Dikarya</taxon>
        <taxon>Basidiomycota</taxon>
        <taxon>Agaricomycotina</taxon>
        <taxon>Agaricomycetes</taxon>
        <taxon>Agaricomycetidae</taxon>
        <taxon>Boletales</taxon>
        <taxon>Sclerodermatineae</taxon>
        <taxon>Sclerodermataceae</taxon>
        <taxon>Scleroderma</taxon>
    </lineage>
</organism>
<reference evidence="1 2" key="1">
    <citation type="submission" date="2014-04" db="EMBL/GenBank/DDBJ databases">
        <authorList>
            <consortium name="DOE Joint Genome Institute"/>
            <person name="Kuo A."/>
            <person name="Kohler A."/>
            <person name="Nagy L.G."/>
            <person name="Floudas D."/>
            <person name="Copeland A."/>
            <person name="Barry K.W."/>
            <person name="Cichocki N."/>
            <person name="Veneault-Fourrey C."/>
            <person name="LaButti K."/>
            <person name="Lindquist E.A."/>
            <person name="Lipzen A."/>
            <person name="Lundell T."/>
            <person name="Morin E."/>
            <person name="Murat C."/>
            <person name="Sun H."/>
            <person name="Tunlid A."/>
            <person name="Henrissat B."/>
            <person name="Grigoriev I.V."/>
            <person name="Hibbett D.S."/>
            <person name="Martin F."/>
            <person name="Nordberg H.P."/>
            <person name="Cantor M.N."/>
            <person name="Hua S.X."/>
        </authorList>
    </citation>
    <scope>NUCLEOTIDE SEQUENCE [LARGE SCALE GENOMIC DNA]</scope>
    <source>
        <strain evidence="1 2">Foug A</strain>
    </source>
</reference>
<evidence type="ECO:0000313" key="1">
    <source>
        <dbReference type="EMBL" id="KIM53925.1"/>
    </source>
</evidence>
<dbReference type="InParanoid" id="A0A0C3CZE3"/>
<sequence length="150" mass="16757">MTMHGLDLSKRYFFIYVTAKVVLLSPLPSSTTKIPEEASAFPHCCTRVTVSGAMSYGRPHLISRRFVCVRKAKKPEFSTFLDHSATVGTTLRGGLMETKSPVEFQLLHLLDVSLMLESYAGYIRHTVQVQFLRNAVDIDMGVTIRTSTLS</sequence>
<evidence type="ECO:0000313" key="2">
    <source>
        <dbReference type="Proteomes" id="UP000053989"/>
    </source>
</evidence>
<name>A0A0C3CZE3_9AGAM</name>